<evidence type="ECO:0000313" key="6">
    <source>
        <dbReference type="Proteomes" id="UP000278006"/>
    </source>
</evidence>
<proteinExistence type="inferred from homology"/>
<keyword evidence="6" id="KW-1185">Reference proteome</keyword>
<dbReference type="PANTHER" id="PTHR30466">
    <property type="entry name" value="FLAVIN REDUCTASE"/>
    <property type="match status" value="1"/>
</dbReference>
<dbReference type="Gene3D" id="2.30.110.10">
    <property type="entry name" value="Electron Transport, Fmn-binding Protein, Chain A"/>
    <property type="match status" value="1"/>
</dbReference>
<feature type="region of interest" description="Disordered" evidence="3">
    <location>
        <begin position="1"/>
        <end position="31"/>
    </location>
</feature>
<name>A0A3M6QSG5_9BURK</name>
<dbReference type="Pfam" id="PF01613">
    <property type="entry name" value="Flavin_Reduct"/>
    <property type="match status" value="1"/>
</dbReference>
<feature type="domain" description="Flavin reductase like" evidence="4">
    <location>
        <begin position="47"/>
        <end position="195"/>
    </location>
</feature>
<evidence type="ECO:0000256" key="1">
    <source>
        <dbReference type="ARBA" id="ARBA00008898"/>
    </source>
</evidence>
<dbReference type="Proteomes" id="UP000278006">
    <property type="component" value="Unassembled WGS sequence"/>
</dbReference>
<dbReference type="PANTHER" id="PTHR30466:SF11">
    <property type="entry name" value="FLAVIN-DEPENDENT MONOOXYGENASE, REDUCTASE SUBUNIT HSAB"/>
    <property type="match status" value="1"/>
</dbReference>
<dbReference type="InterPro" id="IPR012349">
    <property type="entry name" value="Split_barrel_FMN-bd"/>
</dbReference>
<accession>A0A3M6QSG5</accession>
<keyword evidence="2" id="KW-0560">Oxidoreductase</keyword>
<evidence type="ECO:0000259" key="4">
    <source>
        <dbReference type="SMART" id="SM00903"/>
    </source>
</evidence>
<dbReference type="GO" id="GO:0042602">
    <property type="term" value="F:riboflavin reductase (NADPH) activity"/>
    <property type="evidence" value="ECO:0007669"/>
    <property type="project" value="TreeGrafter"/>
</dbReference>
<comment type="caution">
    <text evidence="5">The sequence shown here is derived from an EMBL/GenBank/DDBJ whole genome shotgun (WGS) entry which is preliminary data.</text>
</comment>
<dbReference type="InterPro" id="IPR002563">
    <property type="entry name" value="Flavin_Rdtase-like_dom"/>
</dbReference>
<dbReference type="OrthoDB" id="9792858at2"/>
<dbReference type="InterPro" id="IPR050268">
    <property type="entry name" value="NADH-dep_flavin_reductase"/>
</dbReference>
<organism evidence="5 6">
    <name type="scientific">Corticibacter populi</name>
    <dbReference type="NCBI Taxonomy" id="1550736"/>
    <lineage>
        <taxon>Bacteria</taxon>
        <taxon>Pseudomonadati</taxon>
        <taxon>Pseudomonadota</taxon>
        <taxon>Betaproteobacteria</taxon>
        <taxon>Burkholderiales</taxon>
        <taxon>Comamonadaceae</taxon>
        <taxon>Corticibacter</taxon>
    </lineage>
</organism>
<evidence type="ECO:0000256" key="3">
    <source>
        <dbReference type="SAM" id="MobiDB-lite"/>
    </source>
</evidence>
<reference evidence="5 6" key="1">
    <citation type="submission" date="2018-10" db="EMBL/GenBank/DDBJ databases">
        <title>Draft genome of Cortibacter populi DSM10536.</title>
        <authorList>
            <person name="Bernier A.-M."/>
            <person name="Bernard K."/>
        </authorList>
    </citation>
    <scope>NUCLEOTIDE SEQUENCE [LARGE SCALE GENOMIC DNA]</scope>
    <source>
        <strain evidence="5 6">DSM 105136</strain>
    </source>
</reference>
<evidence type="ECO:0000256" key="2">
    <source>
        <dbReference type="ARBA" id="ARBA00023002"/>
    </source>
</evidence>
<protein>
    <submittedName>
        <fullName evidence="5">Flavin reductase</fullName>
    </submittedName>
</protein>
<dbReference type="GO" id="GO:0010181">
    <property type="term" value="F:FMN binding"/>
    <property type="evidence" value="ECO:0007669"/>
    <property type="project" value="InterPro"/>
</dbReference>
<dbReference type="SMART" id="SM00903">
    <property type="entry name" value="Flavin_Reduct"/>
    <property type="match status" value="1"/>
</dbReference>
<sequence>MGADVSKTAGRGRAAEAQPHESGPLGPGDSAARLQADFTTRHLRDALGMYATGVAIVTTLDGQQSPVGLTISSFASVSLEPPLVLWSLEQQSASMPAFAAQQHFAINVLAAHQLPLAQRFASRGVDRFKDLPIVASPSGMPLLPEALAWFECRRQAVHVAGDHRIFIGEVLRTGYQSLPPQEATPLLYHRGRLYQQPLKL</sequence>
<gene>
    <name evidence="5" type="ORF">D8I35_12685</name>
</gene>
<dbReference type="EMBL" id="RDQO01000003">
    <property type="protein sequence ID" value="RMX05987.1"/>
    <property type="molecule type" value="Genomic_DNA"/>
</dbReference>
<evidence type="ECO:0000313" key="5">
    <source>
        <dbReference type="EMBL" id="RMX05987.1"/>
    </source>
</evidence>
<dbReference type="SUPFAM" id="SSF50475">
    <property type="entry name" value="FMN-binding split barrel"/>
    <property type="match status" value="1"/>
</dbReference>
<dbReference type="AlphaFoldDB" id="A0A3M6QSG5"/>
<comment type="similarity">
    <text evidence="1">Belongs to the non-flavoprotein flavin reductase family.</text>
</comment>